<comment type="caution">
    <text evidence="2">The sequence shown here is derived from an EMBL/GenBank/DDBJ whole genome shotgun (WGS) entry which is preliminary data.</text>
</comment>
<organism evidence="2 3">
    <name type="scientific">Paenibacillus chartarius</name>
    <dbReference type="NCBI Taxonomy" id="747481"/>
    <lineage>
        <taxon>Bacteria</taxon>
        <taxon>Bacillati</taxon>
        <taxon>Bacillota</taxon>
        <taxon>Bacilli</taxon>
        <taxon>Bacillales</taxon>
        <taxon>Paenibacillaceae</taxon>
        <taxon>Paenibacillus</taxon>
    </lineage>
</organism>
<dbReference type="Pfam" id="PF07470">
    <property type="entry name" value="Glyco_hydro_88"/>
    <property type="match status" value="1"/>
</dbReference>
<dbReference type="SUPFAM" id="SSF48208">
    <property type="entry name" value="Six-hairpin glycosidases"/>
    <property type="match status" value="1"/>
</dbReference>
<dbReference type="InterPro" id="IPR010905">
    <property type="entry name" value="Glyco_hydro_88"/>
</dbReference>
<dbReference type="InterPro" id="IPR052043">
    <property type="entry name" value="PolySaccharide_Degr_Enz"/>
</dbReference>
<dbReference type="PANTHER" id="PTHR33886">
    <property type="entry name" value="UNSATURATED RHAMNOGALACTURONAN HYDROLASE (EUROFUNG)"/>
    <property type="match status" value="1"/>
</dbReference>
<dbReference type="InterPro" id="IPR012341">
    <property type="entry name" value="6hp_glycosidase-like_sf"/>
</dbReference>
<proteinExistence type="predicted"/>
<dbReference type="GO" id="GO:0016787">
    <property type="term" value="F:hydrolase activity"/>
    <property type="evidence" value="ECO:0007669"/>
    <property type="project" value="UniProtKB-KW"/>
</dbReference>
<dbReference type="InterPro" id="IPR008928">
    <property type="entry name" value="6-hairpin_glycosidase_sf"/>
</dbReference>
<dbReference type="Proteomes" id="UP001589776">
    <property type="component" value="Unassembled WGS sequence"/>
</dbReference>
<evidence type="ECO:0000313" key="2">
    <source>
        <dbReference type="EMBL" id="MFC0213696.1"/>
    </source>
</evidence>
<protein>
    <submittedName>
        <fullName evidence="2">Glycoside hydrolase family 105 protein</fullName>
    </submittedName>
</protein>
<dbReference type="PANTHER" id="PTHR33886:SF8">
    <property type="entry name" value="UNSATURATED RHAMNOGALACTURONAN HYDROLASE (EUROFUNG)"/>
    <property type="match status" value="1"/>
</dbReference>
<gene>
    <name evidence="2" type="ORF">ACFFK0_14725</name>
</gene>
<accession>A0ABV6DM21</accession>
<evidence type="ECO:0000256" key="1">
    <source>
        <dbReference type="ARBA" id="ARBA00022801"/>
    </source>
</evidence>
<sequence>MNNTNSTIDLNEAIMLDAIGRVSNAMKSMKNDSMDEIYPIGLIDIHLWEWPQGVGIYGLYQFYRETKDAATLQFLTDWYDARIREGLPEKNVNTCSPLLTLISLCEETGNEDYIRICDEWSRWIMDRENGLIRTGDGAFQHMITGDANDGQILIDTLFMTVLFLTKAGVYFGRPDYVEEAKKQFLIHIKYLYDRPTGLFVHGWDFNGRHNYGAVRWGRGNSWYTCGIVDFLDMAPMESGIREYLLDTFRSQVESLGKLQRADGMFHTVLDDETSYVETSCTAAFGYGILKGVRKGYLGKEFEEMGVRALRAVLDRIDENGVVGEVSYGTPVGNDAQFYKDIPISPMTYGQALTLLILMEGLVHAKNR</sequence>
<keyword evidence="1 2" id="KW-0378">Hydrolase</keyword>
<dbReference type="EMBL" id="JBHLWN010000060">
    <property type="protein sequence ID" value="MFC0213696.1"/>
    <property type="molecule type" value="Genomic_DNA"/>
</dbReference>
<keyword evidence="3" id="KW-1185">Reference proteome</keyword>
<dbReference type="Gene3D" id="1.50.10.10">
    <property type="match status" value="1"/>
</dbReference>
<dbReference type="RefSeq" id="WP_377471018.1">
    <property type="nucleotide sequence ID" value="NZ_JBHLWN010000060.1"/>
</dbReference>
<name>A0ABV6DM21_9BACL</name>
<evidence type="ECO:0000313" key="3">
    <source>
        <dbReference type="Proteomes" id="UP001589776"/>
    </source>
</evidence>
<reference evidence="2 3" key="1">
    <citation type="submission" date="2024-09" db="EMBL/GenBank/DDBJ databases">
        <authorList>
            <person name="Sun Q."/>
            <person name="Mori K."/>
        </authorList>
    </citation>
    <scope>NUCLEOTIDE SEQUENCE [LARGE SCALE GENOMIC DNA]</scope>
    <source>
        <strain evidence="2 3">CCM 7759</strain>
    </source>
</reference>